<dbReference type="Gene3D" id="2.60.40.10">
    <property type="entry name" value="Immunoglobulins"/>
    <property type="match status" value="1"/>
</dbReference>
<feature type="signal peptide" evidence="1">
    <location>
        <begin position="1"/>
        <end position="19"/>
    </location>
</feature>
<evidence type="ECO:0000313" key="3">
    <source>
        <dbReference type="EMBL" id="KAJ8383877.1"/>
    </source>
</evidence>
<gene>
    <name evidence="3" type="ORF">AAFF_G00214470</name>
</gene>
<dbReference type="Proteomes" id="UP001221898">
    <property type="component" value="Unassembled WGS sequence"/>
</dbReference>
<comment type="caution">
    <text evidence="3">The sequence shown here is derived from an EMBL/GenBank/DDBJ whole genome shotgun (WGS) entry which is preliminary data.</text>
</comment>
<dbReference type="CDD" id="cd00099">
    <property type="entry name" value="IgV"/>
    <property type="match status" value="1"/>
</dbReference>
<name>A0AAD7W4W5_9TELE</name>
<evidence type="ECO:0000259" key="2">
    <source>
        <dbReference type="PROSITE" id="PS50835"/>
    </source>
</evidence>
<reference evidence="3" key="1">
    <citation type="journal article" date="2023" name="Science">
        <title>Genome structures resolve the early diversification of teleost fishes.</title>
        <authorList>
            <person name="Parey E."/>
            <person name="Louis A."/>
            <person name="Montfort J."/>
            <person name="Bouchez O."/>
            <person name="Roques C."/>
            <person name="Iampietro C."/>
            <person name="Lluch J."/>
            <person name="Castinel A."/>
            <person name="Donnadieu C."/>
            <person name="Desvignes T."/>
            <person name="Floi Bucao C."/>
            <person name="Jouanno E."/>
            <person name="Wen M."/>
            <person name="Mejri S."/>
            <person name="Dirks R."/>
            <person name="Jansen H."/>
            <person name="Henkel C."/>
            <person name="Chen W.J."/>
            <person name="Zahm M."/>
            <person name="Cabau C."/>
            <person name="Klopp C."/>
            <person name="Thompson A.W."/>
            <person name="Robinson-Rechavi M."/>
            <person name="Braasch I."/>
            <person name="Lecointre G."/>
            <person name="Bobe J."/>
            <person name="Postlethwait J.H."/>
            <person name="Berthelot C."/>
            <person name="Roest Crollius H."/>
            <person name="Guiguen Y."/>
        </authorList>
    </citation>
    <scope>NUCLEOTIDE SEQUENCE</scope>
    <source>
        <strain evidence="3">NC1722</strain>
    </source>
</reference>
<evidence type="ECO:0000313" key="4">
    <source>
        <dbReference type="Proteomes" id="UP001221898"/>
    </source>
</evidence>
<proteinExistence type="predicted"/>
<feature type="chain" id="PRO_5041946096" description="Ig-like domain-containing protein" evidence="1">
    <location>
        <begin position="20"/>
        <end position="132"/>
    </location>
</feature>
<dbReference type="SUPFAM" id="SSF48726">
    <property type="entry name" value="Immunoglobulin"/>
    <property type="match status" value="1"/>
</dbReference>
<keyword evidence="4" id="KW-1185">Reference proteome</keyword>
<protein>
    <recommendedName>
        <fullName evidence="2">Ig-like domain-containing protein</fullName>
    </recommendedName>
</protein>
<dbReference type="AlphaFoldDB" id="A0AAD7W4W5"/>
<dbReference type="PROSITE" id="PS50835">
    <property type="entry name" value="IG_LIKE"/>
    <property type="match status" value="1"/>
</dbReference>
<organism evidence="3 4">
    <name type="scientific">Aldrovandia affinis</name>
    <dbReference type="NCBI Taxonomy" id="143900"/>
    <lineage>
        <taxon>Eukaryota</taxon>
        <taxon>Metazoa</taxon>
        <taxon>Chordata</taxon>
        <taxon>Craniata</taxon>
        <taxon>Vertebrata</taxon>
        <taxon>Euteleostomi</taxon>
        <taxon>Actinopterygii</taxon>
        <taxon>Neopterygii</taxon>
        <taxon>Teleostei</taxon>
        <taxon>Notacanthiformes</taxon>
        <taxon>Halosauridae</taxon>
        <taxon>Aldrovandia</taxon>
    </lineage>
</organism>
<evidence type="ECO:0000256" key="1">
    <source>
        <dbReference type="SAM" id="SignalP"/>
    </source>
</evidence>
<dbReference type="InterPro" id="IPR036179">
    <property type="entry name" value="Ig-like_dom_sf"/>
</dbReference>
<keyword evidence="1" id="KW-0732">Signal</keyword>
<dbReference type="InterPro" id="IPR007110">
    <property type="entry name" value="Ig-like_dom"/>
</dbReference>
<dbReference type="EMBL" id="JAINUG010000284">
    <property type="protein sequence ID" value="KAJ8383877.1"/>
    <property type="molecule type" value="Genomic_DNA"/>
</dbReference>
<dbReference type="InterPro" id="IPR013783">
    <property type="entry name" value="Ig-like_fold"/>
</dbReference>
<sequence>MGSVHMLIVLSALTDFCYPQPPLEIVQSPAALVQPEGSRCTLHCSARGVTDGAISWYRLDAGGGLRQLVKSLAPGFHGSPAGRFSGHRVDGETYLLRGARWPARTAACTTAQRTHTGAERRRGCTQTCSMGW</sequence>
<feature type="domain" description="Ig-like" evidence="2">
    <location>
        <begin position="21"/>
        <end position="58"/>
    </location>
</feature>
<accession>A0AAD7W4W5</accession>